<dbReference type="PANTHER" id="PTHR23196">
    <property type="entry name" value="PAX TRANSCRIPTION ACTIVATION DOMAIN INTERACTING PROTEIN"/>
    <property type="match status" value="1"/>
</dbReference>
<proteinExistence type="predicted"/>
<feature type="compositionally biased region" description="Polar residues" evidence="4">
    <location>
        <begin position="880"/>
        <end position="890"/>
    </location>
</feature>
<feature type="region of interest" description="Disordered" evidence="4">
    <location>
        <begin position="406"/>
        <end position="428"/>
    </location>
</feature>
<dbReference type="SUPFAM" id="SSF52113">
    <property type="entry name" value="BRCT domain"/>
    <property type="match status" value="1"/>
</dbReference>
<feature type="compositionally biased region" description="Acidic residues" evidence="4">
    <location>
        <begin position="1"/>
        <end position="10"/>
    </location>
</feature>
<dbReference type="GO" id="GO:0006974">
    <property type="term" value="P:DNA damage response"/>
    <property type="evidence" value="ECO:0007669"/>
    <property type="project" value="UniProtKB-KW"/>
</dbReference>
<evidence type="ECO:0000256" key="2">
    <source>
        <dbReference type="ARBA" id="ARBA00022763"/>
    </source>
</evidence>
<feature type="region of interest" description="Disordered" evidence="4">
    <location>
        <begin position="118"/>
        <end position="148"/>
    </location>
</feature>
<evidence type="ECO:0000259" key="5">
    <source>
        <dbReference type="PROSITE" id="PS50172"/>
    </source>
</evidence>
<dbReference type="Pfam" id="PF16770">
    <property type="entry name" value="RTT107_BRCT_5"/>
    <property type="match status" value="1"/>
</dbReference>
<evidence type="ECO:0000313" key="6">
    <source>
        <dbReference type="EMBL" id="CAK9145505.1"/>
    </source>
</evidence>
<feature type="region of interest" description="Disordered" evidence="4">
    <location>
        <begin position="538"/>
        <end position="592"/>
    </location>
</feature>
<dbReference type="PROSITE" id="PS50172">
    <property type="entry name" value="BRCT"/>
    <property type="match status" value="1"/>
</dbReference>
<feature type="compositionally biased region" description="Polar residues" evidence="4">
    <location>
        <begin position="207"/>
        <end position="216"/>
    </location>
</feature>
<dbReference type="GO" id="GO:0005634">
    <property type="term" value="C:nucleus"/>
    <property type="evidence" value="ECO:0007669"/>
    <property type="project" value="UniProtKB-SubCell"/>
</dbReference>
<dbReference type="Gene3D" id="3.40.50.10190">
    <property type="entry name" value="BRCT domain"/>
    <property type="match status" value="2"/>
</dbReference>
<evidence type="ECO:0000256" key="1">
    <source>
        <dbReference type="ARBA" id="ARBA00004123"/>
    </source>
</evidence>
<feature type="region of interest" description="Disordered" evidence="4">
    <location>
        <begin position="869"/>
        <end position="892"/>
    </location>
</feature>
<dbReference type="PANTHER" id="PTHR23196:SF1">
    <property type="entry name" value="PAX-INTERACTING PROTEIN 1"/>
    <property type="match status" value="1"/>
</dbReference>
<dbReference type="CDD" id="cd18432">
    <property type="entry name" value="BRCT_PAXIP1_rpt6_like"/>
    <property type="match status" value="1"/>
</dbReference>
<dbReference type="EMBL" id="CAUOFW020001502">
    <property type="protein sequence ID" value="CAK9145505.1"/>
    <property type="molecule type" value="Genomic_DNA"/>
</dbReference>
<feature type="region of interest" description="Disordered" evidence="4">
    <location>
        <begin position="346"/>
        <end position="368"/>
    </location>
</feature>
<feature type="compositionally biased region" description="Basic residues" evidence="4">
    <location>
        <begin position="409"/>
        <end position="421"/>
    </location>
</feature>
<feature type="compositionally biased region" description="Polar residues" evidence="4">
    <location>
        <begin position="29"/>
        <end position="38"/>
    </location>
</feature>
<reference evidence="6 7" key="1">
    <citation type="submission" date="2024-02" db="EMBL/GenBank/DDBJ databases">
        <authorList>
            <person name="Vignale AGUSTIN F."/>
            <person name="Sosa J E."/>
            <person name="Modenutti C."/>
        </authorList>
    </citation>
    <scope>NUCLEOTIDE SEQUENCE [LARGE SCALE GENOMIC DNA]</scope>
</reference>
<keyword evidence="2" id="KW-0227">DNA damage</keyword>
<protein>
    <recommendedName>
        <fullName evidence="5">BRCT domain-containing protein</fullName>
    </recommendedName>
</protein>
<comment type="caution">
    <text evidence="6">The sequence shown here is derived from an EMBL/GenBank/DDBJ whole genome shotgun (WGS) entry which is preliminary data.</text>
</comment>
<sequence>MGSPGDDDDKMEPIERNSAVDISDDETQPFDSQFSPTWLSDGDKGEDELQCLQSTVPFDDHVPLEDVFETQVLNLGGETPVLNFGGETQVMDDPNCEENICTQLVDVCDTEVVIGSNGEGTEILGDTEELSDGDSLKRGGNHPLDQENMQALCKRVDDQSKEESDDLSNEKCSSGSFHRDFTSVRAASIRTSGTAARSMATRRTNRESCSITSDSQSLKQHNKISISDSPACGKEVHLLHALEEYGARMKGFSNENRCNVSSSTVRKLFAEDTLAATKGPHQDGSMNDTDGVANLPQSCPLENGLAGLSYVNSQEPGELSQANALDFVDKFLKVNVTDFDEELDFGKSTGRKARPASSAKGTQSLAKRANFTSTDGERGIYEWDDSREDEGGGEFFRKKKDALFDNGGQRRRSLSHPRKRRFLDSKGSHVVEESGNKIEQLDIHEKIMDSLYSDSRLVLHNVKGNGKSRKVMERESKKTLIKELGEHLNVGSADGMVDTGTAKDVPDKSSMGFDTQMAAEAMEALCVGLVVTDHDGYDANQGAENMQKGSCKGETIDRTNSKQNTVQKRECSYSRVSTRQSKQTKRSATKLGKETSISLLKKPKNFRKQCDAKLEKSDMKRVKSDVKKRFATKRSNSLSKVVIEQESALGRIEVDEIDRCDVNASRGQMSVKKRPLQEQFDTFTSIARRTRQCMEGNQSKKAGNVSNNVREEVSNPTVAGTLKDKRKRSRVGMDASIMLSVEDKSSEVKLVTFSEHEQSDPKLKCTTSAVNLDELDYPRGRRTRQRLSAVGKNAKKQSKTTLRMSEIDAVSASVDLGIKRKTRSSVCTAPVLPSLDRHTGERLLEQSVDKGRSGDATVNCNFGYINENATPKDVVEPPTSKHSNGRSNADTPYVKGAEANALLKASPKERCELSASACTTPVNCRTPINAGSPICMGGEYLKQSCRKNLSRSSLSKEINTTGMELTSALNYSRRRRDVTNVRVLFSQHLDGDTTRQQKKILSRLRASVASSISDATHFVTDKFVRTRNMLEAIASGKPVVTHLWLESCGQASCFVDERNYILRDAKKETECGFSMPVSLARACEHPLLQGQRVLITPNTKPGKEILASLVKAVQGVAVQRIGRSALKDDRIPVDLLVLSCEEDYTSCLPFLEKGAAVYGSELLLSGIVTQKLEYERHRLFTDIVKRTRSTLWLKNDGNQYLPVNRSK</sequence>
<name>A0ABC8RKK9_9AQUA</name>
<feature type="region of interest" description="Disordered" evidence="4">
    <location>
        <begin position="1"/>
        <end position="45"/>
    </location>
</feature>
<keyword evidence="3" id="KW-0539">Nucleus</keyword>
<feature type="compositionally biased region" description="Polar residues" evidence="4">
    <location>
        <begin position="359"/>
        <end position="368"/>
    </location>
</feature>
<gene>
    <name evidence="6" type="ORF">ILEXP_LOCUS13325</name>
</gene>
<accession>A0ABC8RKK9</accession>
<feature type="region of interest" description="Disordered" evidence="4">
    <location>
        <begin position="155"/>
        <end position="174"/>
    </location>
</feature>
<evidence type="ECO:0000313" key="7">
    <source>
        <dbReference type="Proteomes" id="UP001642360"/>
    </source>
</evidence>
<dbReference type="AlphaFoldDB" id="A0ABC8RKK9"/>
<dbReference type="Pfam" id="PF16589">
    <property type="entry name" value="BRCT_2"/>
    <property type="match status" value="1"/>
</dbReference>
<dbReference type="Proteomes" id="UP001642360">
    <property type="component" value="Unassembled WGS sequence"/>
</dbReference>
<feature type="region of interest" description="Disordered" evidence="4">
    <location>
        <begin position="192"/>
        <end position="216"/>
    </location>
</feature>
<evidence type="ECO:0000256" key="3">
    <source>
        <dbReference type="ARBA" id="ARBA00023242"/>
    </source>
</evidence>
<comment type="subcellular location">
    <subcellularLocation>
        <location evidence="1">Nucleus</location>
    </subcellularLocation>
</comment>
<dbReference type="InterPro" id="IPR001357">
    <property type="entry name" value="BRCT_dom"/>
</dbReference>
<dbReference type="SMART" id="SM00292">
    <property type="entry name" value="BRCT"/>
    <property type="match status" value="1"/>
</dbReference>
<dbReference type="InterPro" id="IPR051579">
    <property type="entry name" value="DDR_Transcriptional_Reg"/>
</dbReference>
<evidence type="ECO:0000256" key="4">
    <source>
        <dbReference type="SAM" id="MobiDB-lite"/>
    </source>
</evidence>
<keyword evidence="7" id="KW-1185">Reference proteome</keyword>
<dbReference type="InterPro" id="IPR036420">
    <property type="entry name" value="BRCT_dom_sf"/>
</dbReference>
<dbReference type="CDD" id="cd17744">
    <property type="entry name" value="BRCT_MDC1_rpt1"/>
    <property type="match status" value="1"/>
</dbReference>
<organism evidence="6 7">
    <name type="scientific">Ilex paraguariensis</name>
    <name type="common">yerba mate</name>
    <dbReference type="NCBI Taxonomy" id="185542"/>
    <lineage>
        <taxon>Eukaryota</taxon>
        <taxon>Viridiplantae</taxon>
        <taxon>Streptophyta</taxon>
        <taxon>Embryophyta</taxon>
        <taxon>Tracheophyta</taxon>
        <taxon>Spermatophyta</taxon>
        <taxon>Magnoliopsida</taxon>
        <taxon>eudicotyledons</taxon>
        <taxon>Gunneridae</taxon>
        <taxon>Pentapetalae</taxon>
        <taxon>asterids</taxon>
        <taxon>campanulids</taxon>
        <taxon>Aquifoliales</taxon>
        <taxon>Aquifoliaceae</taxon>
        <taxon>Ilex</taxon>
    </lineage>
</organism>
<feature type="domain" description="BRCT" evidence="5">
    <location>
        <begin position="973"/>
        <end position="1062"/>
    </location>
</feature>